<sequence length="461" mass="48586">MAGCATNPGLANAPGGGIANEPNYMAQCAVQASMTMRSSCTAPSALNPDPRHVPRAGPPPTVGWKDALPSTTEGTFEFMSYTPYLDVLGDAGMAGVLWRKGKHGDAIISAIMILLPVPAGGPLARKFKHYLDGLLGHKPRLPGGGGTGAPDGPAIQNKSARAQSKKPKQDGGGGDAPVGAPRRQSPGCAGNSFVPATEVAMADGTRKPISKVKTGDKVLATDPETGKTRPQPVTAVITGNGTKNLVQITVDTDGPQGHQTGMVIATDNHPFWVGDQQRWMNAGELKPGMWLRTSAGTHIQITAIRAGVQERHVHNLTVNEDHTYYVLAGSAPVLVHNCDLRSISTRQSVPHNRASARIMHAGDGFSGVFDPISGHLEARLSSGPHALVDRFGGHGVTNRESFGGSSDTVGFVAIVRENGLEVRWNSVSVNVRNFGDREAPLEHRDPILNTLRDITGLDVWG</sequence>
<dbReference type="Gene3D" id="2.170.16.10">
    <property type="entry name" value="Hedgehog/Intein (Hint) domain"/>
    <property type="match status" value="1"/>
</dbReference>
<dbReference type="InterPro" id="IPR036844">
    <property type="entry name" value="Hint_dom_sf"/>
</dbReference>
<reference evidence="3 4" key="1">
    <citation type="submission" date="2019-03" db="EMBL/GenBank/DDBJ databases">
        <title>Draft genome sequences of novel Actinobacteria.</title>
        <authorList>
            <person name="Sahin N."/>
            <person name="Ay H."/>
            <person name="Saygin H."/>
        </authorList>
    </citation>
    <scope>NUCLEOTIDE SEQUENCE [LARGE SCALE GENOMIC DNA]</scope>
    <source>
        <strain evidence="3 4">H3C3</strain>
    </source>
</reference>
<name>A0A4V2YUV5_9ACTN</name>
<dbReference type="EMBL" id="SMKU01000185">
    <property type="protein sequence ID" value="TDD79057.1"/>
    <property type="molecule type" value="Genomic_DNA"/>
</dbReference>
<dbReference type="Proteomes" id="UP000294513">
    <property type="component" value="Unassembled WGS sequence"/>
</dbReference>
<accession>A0A4V2YUV5</accession>
<dbReference type="SMART" id="SM00306">
    <property type="entry name" value="HintN"/>
    <property type="match status" value="1"/>
</dbReference>
<evidence type="ECO:0000313" key="4">
    <source>
        <dbReference type="Proteomes" id="UP000294513"/>
    </source>
</evidence>
<dbReference type="InterPro" id="IPR003587">
    <property type="entry name" value="Hint_dom_N"/>
</dbReference>
<feature type="domain" description="Hint" evidence="2">
    <location>
        <begin position="190"/>
        <end position="295"/>
    </location>
</feature>
<proteinExistence type="predicted"/>
<evidence type="ECO:0000259" key="2">
    <source>
        <dbReference type="SMART" id="SM00306"/>
    </source>
</evidence>
<evidence type="ECO:0000256" key="1">
    <source>
        <dbReference type="SAM" id="MobiDB-lite"/>
    </source>
</evidence>
<evidence type="ECO:0000313" key="3">
    <source>
        <dbReference type="EMBL" id="TDD79057.1"/>
    </source>
</evidence>
<feature type="region of interest" description="Disordered" evidence="1">
    <location>
        <begin position="141"/>
        <end position="236"/>
    </location>
</feature>
<organism evidence="3 4">
    <name type="scientific">Actinomadura rubrisoli</name>
    <dbReference type="NCBI Taxonomy" id="2530368"/>
    <lineage>
        <taxon>Bacteria</taxon>
        <taxon>Bacillati</taxon>
        <taxon>Actinomycetota</taxon>
        <taxon>Actinomycetes</taxon>
        <taxon>Streptosporangiales</taxon>
        <taxon>Thermomonosporaceae</taxon>
        <taxon>Actinomadura</taxon>
    </lineage>
</organism>
<dbReference type="SUPFAM" id="SSF51294">
    <property type="entry name" value="Hedgehog/intein (Hint) domain"/>
    <property type="match status" value="1"/>
</dbReference>
<protein>
    <recommendedName>
        <fullName evidence="2">Hint domain-containing protein</fullName>
    </recommendedName>
</protein>
<dbReference type="InterPro" id="IPR030934">
    <property type="entry name" value="Intein_C"/>
</dbReference>
<dbReference type="OrthoDB" id="582519at2"/>
<dbReference type="PROSITE" id="PS50818">
    <property type="entry name" value="INTEIN_C_TER"/>
    <property type="match status" value="1"/>
</dbReference>
<keyword evidence="4" id="KW-1185">Reference proteome</keyword>
<dbReference type="AlphaFoldDB" id="A0A4V2YUV5"/>
<comment type="caution">
    <text evidence="3">The sequence shown here is derived from an EMBL/GenBank/DDBJ whole genome shotgun (WGS) entry which is preliminary data.</text>
</comment>
<feature type="region of interest" description="Disordered" evidence="1">
    <location>
        <begin position="40"/>
        <end position="65"/>
    </location>
</feature>
<gene>
    <name evidence="3" type="ORF">E1298_28680</name>
</gene>
<dbReference type="Pfam" id="PF07591">
    <property type="entry name" value="PT-HINT"/>
    <property type="match status" value="1"/>
</dbReference>
<dbReference type="CDD" id="cd00081">
    <property type="entry name" value="Hint"/>
    <property type="match status" value="1"/>
</dbReference>
<dbReference type="NCBIfam" id="TIGR01443">
    <property type="entry name" value="intein_Cterm"/>
    <property type="match status" value="1"/>
</dbReference>